<evidence type="ECO:0000313" key="7">
    <source>
        <dbReference type="EMBL" id="QQZ62933.1"/>
    </source>
</evidence>
<dbReference type="InterPro" id="IPR055247">
    <property type="entry name" value="InsJ-like_HTH"/>
</dbReference>
<dbReference type="KEGG" id="pson:JI735_20935"/>
<evidence type="ECO:0000313" key="3">
    <source>
        <dbReference type="EMBL" id="QQZ60051.1"/>
    </source>
</evidence>
<dbReference type="EMBL" id="CP068595">
    <property type="protein sequence ID" value="QQZ62933.1"/>
    <property type="molecule type" value="Genomic_DNA"/>
</dbReference>
<dbReference type="Pfam" id="PF13518">
    <property type="entry name" value="HTH_28"/>
    <property type="match status" value="1"/>
</dbReference>
<dbReference type="RefSeq" id="WP_039832618.1">
    <property type="nucleotide sequence ID" value="NZ_CP068595.1"/>
</dbReference>
<protein>
    <submittedName>
        <fullName evidence="3">Helix-turn-helix domain-containing protein</fullName>
    </submittedName>
</protein>
<evidence type="ECO:0000313" key="8">
    <source>
        <dbReference type="Proteomes" id="UP000595841"/>
    </source>
</evidence>
<dbReference type="SUPFAM" id="SSF46689">
    <property type="entry name" value="Homeodomain-like"/>
    <property type="match status" value="1"/>
</dbReference>
<dbReference type="AlphaFoldDB" id="A0A974PAT4"/>
<dbReference type="EMBL" id="CP068595">
    <property type="protein sequence ID" value="QQZ62450.1"/>
    <property type="molecule type" value="Genomic_DNA"/>
</dbReference>
<name>A0A974PAT4_9BACL</name>
<proteinExistence type="predicted"/>
<dbReference type="EMBL" id="CP068595">
    <property type="protein sequence ID" value="QQZ59153.1"/>
    <property type="molecule type" value="Genomic_DNA"/>
</dbReference>
<evidence type="ECO:0000313" key="4">
    <source>
        <dbReference type="EMBL" id="QQZ60258.1"/>
    </source>
</evidence>
<accession>A0A974PAT4</accession>
<dbReference type="KEGG" id="pson:JI735_26395"/>
<dbReference type="EMBL" id="CP068595">
    <property type="protein sequence ID" value="QQZ60051.1"/>
    <property type="molecule type" value="Genomic_DNA"/>
</dbReference>
<dbReference type="KEGG" id="pson:JI735_10645"/>
<dbReference type="InterPro" id="IPR009057">
    <property type="entry name" value="Homeodomain-like_sf"/>
</dbReference>
<dbReference type="EMBL" id="CP068595">
    <property type="protein sequence ID" value="QQZ62018.1"/>
    <property type="molecule type" value="Genomic_DNA"/>
</dbReference>
<organism evidence="3 8">
    <name type="scientific">Paenibacillus sonchi</name>
    <dbReference type="NCBI Taxonomy" id="373687"/>
    <lineage>
        <taxon>Bacteria</taxon>
        <taxon>Bacillati</taxon>
        <taxon>Bacillota</taxon>
        <taxon>Bacilli</taxon>
        <taxon>Bacillales</taxon>
        <taxon>Paenibacillaceae</taxon>
        <taxon>Paenibacillus</taxon>
        <taxon>Paenibacillus sonchi group</taxon>
    </lineage>
</organism>
<keyword evidence="8" id="KW-1185">Reference proteome</keyword>
<sequence length="104" mass="12907">MPAIKGKKSKTYSYETKLEAIRLHMVEGWTYRKIMEKFEITDRHRLKTWMRKYRELGEFGLVDQRGRREQYVDQERQVKWLKQENEMLKKCLEIWMQEMKQSGM</sequence>
<dbReference type="KEGG" id="pson:JI735_27655"/>
<evidence type="ECO:0000259" key="1">
    <source>
        <dbReference type="Pfam" id="PF13518"/>
    </source>
</evidence>
<dbReference type="EMBL" id="CP068595">
    <property type="protein sequence ID" value="QQZ60258.1"/>
    <property type="molecule type" value="Genomic_DNA"/>
</dbReference>
<dbReference type="KEGG" id="pson:JI735_07625"/>
<gene>
    <name evidence="5" type="ORF">JI735_04885</name>
    <name evidence="6" type="ORF">JI735_07625</name>
    <name evidence="7" type="ORF">JI735_10645</name>
    <name evidence="2" type="ORF">JI735_20935</name>
    <name evidence="3" type="ORF">JI735_26395</name>
    <name evidence="4" type="ORF">JI735_27655</name>
</gene>
<evidence type="ECO:0000313" key="2">
    <source>
        <dbReference type="EMBL" id="QQZ59153.1"/>
    </source>
</evidence>
<dbReference type="Proteomes" id="UP000595841">
    <property type="component" value="Chromosome"/>
</dbReference>
<evidence type="ECO:0000313" key="5">
    <source>
        <dbReference type="EMBL" id="QQZ62018.1"/>
    </source>
</evidence>
<reference evidence="3 8" key="1">
    <citation type="submission" date="2021-01" db="EMBL/GenBank/DDBJ databases">
        <title>Whole genome sequence of Paenibacillus sonchi LMG 24727 for comparative genomics.</title>
        <authorList>
            <person name="Lee G."/>
            <person name="Kim M.-J."/>
            <person name="Lim K."/>
            <person name="Shin J.-H."/>
        </authorList>
    </citation>
    <scope>NUCLEOTIDE SEQUENCE [LARGE SCALE GENOMIC DNA]</scope>
    <source>
        <strain evidence="3 8">LMG 24727</strain>
    </source>
</reference>
<feature type="domain" description="Insertion element IS150 protein InsJ-like helix-turn-helix" evidence="1">
    <location>
        <begin position="17"/>
        <end position="68"/>
    </location>
</feature>
<dbReference type="KEGG" id="pson:JI735_04885"/>
<evidence type="ECO:0000313" key="6">
    <source>
        <dbReference type="EMBL" id="QQZ62450.1"/>
    </source>
</evidence>